<evidence type="ECO:0000313" key="2">
    <source>
        <dbReference type="Proteomes" id="UP000294902"/>
    </source>
</evidence>
<reference evidence="1 2" key="1">
    <citation type="submission" date="2019-03" db="EMBL/GenBank/DDBJ databases">
        <title>Genomic Encyclopedia of Type Strains, Phase IV (KMG-IV): sequencing the most valuable type-strain genomes for metagenomic binning, comparative biology and taxonomic classification.</title>
        <authorList>
            <person name="Goeker M."/>
        </authorList>
    </citation>
    <scope>NUCLEOTIDE SEQUENCE [LARGE SCALE GENOMIC DNA]</scope>
    <source>
        <strain evidence="1 2">DSM 24629</strain>
    </source>
</reference>
<dbReference type="AlphaFoldDB" id="A0A4R3MTS4"/>
<dbReference type="OrthoDB" id="9796509at2"/>
<protein>
    <submittedName>
        <fullName evidence="1">Uncharacterized protein DUF1292</fullName>
    </submittedName>
</protein>
<organism evidence="1 2">
    <name type="scientific">Natranaerovirga pectinivora</name>
    <dbReference type="NCBI Taxonomy" id="682400"/>
    <lineage>
        <taxon>Bacteria</taxon>
        <taxon>Bacillati</taxon>
        <taxon>Bacillota</taxon>
        <taxon>Clostridia</taxon>
        <taxon>Lachnospirales</taxon>
        <taxon>Natranaerovirgaceae</taxon>
        <taxon>Natranaerovirga</taxon>
    </lineage>
</organism>
<dbReference type="Pfam" id="PF06949">
    <property type="entry name" value="DUF1292"/>
    <property type="match status" value="1"/>
</dbReference>
<sequence length="106" mass="12406">MSNNGHIHDENCNHDHDEHQTITLTLDDGKEVECFVVGIFEVDDKEYIALLPTDEDEVFLYCYQELEDGEIQLDNIDSEDEYEKVSEVFMAMMAEEGEDFEFEDEE</sequence>
<name>A0A4R3MTS4_9FIRM</name>
<proteinExistence type="predicted"/>
<accession>A0A4R3MTS4</accession>
<gene>
    <name evidence="1" type="ORF">EDC18_1011</name>
</gene>
<evidence type="ECO:0000313" key="1">
    <source>
        <dbReference type="EMBL" id="TCT16706.1"/>
    </source>
</evidence>
<dbReference type="InterPro" id="IPR009711">
    <property type="entry name" value="UPF0473"/>
</dbReference>
<keyword evidence="2" id="KW-1185">Reference proteome</keyword>
<dbReference type="RefSeq" id="WP_132249048.1">
    <property type="nucleotide sequence ID" value="NZ_SMAL01000001.1"/>
</dbReference>
<comment type="caution">
    <text evidence="1">The sequence shown here is derived from an EMBL/GenBank/DDBJ whole genome shotgun (WGS) entry which is preliminary data.</text>
</comment>
<dbReference type="EMBL" id="SMAL01000001">
    <property type="protein sequence ID" value="TCT16706.1"/>
    <property type="molecule type" value="Genomic_DNA"/>
</dbReference>
<dbReference type="Proteomes" id="UP000294902">
    <property type="component" value="Unassembled WGS sequence"/>
</dbReference>